<dbReference type="Gene3D" id="3.10.620.30">
    <property type="match status" value="1"/>
</dbReference>
<evidence type="ECO:0000313" key="3">
    <source>
        <dbReference type="EMBL" id="MBN8659255.1"/>
    </source>
</evidence>
<evidence type="ECO:0000259" key="2">
    <source>
        <dbReference type="SMART" id="SM00460"/>
    </source>
</evidence>
<dbReference type="EMBL" id="JAFLCK010000002">
    <property type="protein sequence ID" value="MBN8659255.1"/>
    <property type="molecule type" value="Genomic_DNA"/>
</dbReference>
<dbReference type="InterPro" id="IPR038765">
    <property type="entry name" value="Papain-like_cys_pep_sf"/>
</dbReference>
<comment type="caution">
    <text evidence="3">The sequence shown here is derived from an EMBL/GenBank/DDBJ whole genome shotgun (WGS) entry which is preliminary data.</text>
</comment>
<dbReference type="Proteomes" id="UP000664277">
    <property type="component" value="Unassembled WGS sequence"/>
</dbReference>
<evidence type="ECO:0000256" key="1">
    <source>
        <dbReference type="SAM" id="SignalP"/>
    </source>
</evidence>
<protein>
    <submittedName>
        <fullName evidence="3">Transglutaminase domain-containing protein</fullName>
    </submittedName>
</protein>
<dbReference type="Pfam" id="PF01841">
    <property type="entry name" value="Transglut_core"/>
    <property type="match status" value="1"/>
</dbReference>
<gene>
    <name evidence="3" type="ORF">J0M35_02755</name>
</gene>
<feature type="chain" id="PRO_5035319969" evidence="1">
    <location>
        <begin position="28"/>
        <end position="339"/>
    </location>
</feature>
<feature type="domain" description="Transglutaminase-like" evidence="2">
    <location>
        <begin position="212"/>
        <end position="285"/>
    </location>
</feature>
<dbReference type="PANTHER" id="PTHR33490">
    <property type="entry name" value="BLR5614 PROTEIN-RELATED"/>
    <property type="match status" value="1"/>
</dbReference>
<dbReference type="SMART" id="SM00460">
    <property type="entry name" value="TGc"/>
    <property type="match status" value="1"/>
</dbReference>
<reference evidence="3" key="1">
    <citation type="submission" date="2021-02" db="EMBL/GenBank/DDBJ databases">
        <title>Genome-Resolved Metagenomics of a Microbial Community Performing Photosynthetic Biological Nutrient Removal.</title>
        <authorList>
            <person name="Mcdaniel E.A."/>
        </authorList>
    </citation>
    <scope>NUCLEOTIDE SEQUENCE</scope>
    <source>
        <strain evidence="3">UWPOB_OBS1</strain>
    </source>
</reference>
<proteinExistence type="predicted"/>
<organism evidence="3 4">
    <name type="scientific">Candidatus Obscuribacter phosphatis</name>
    <dbReference type="NCBI Taxonomy" id="1906157"/>
    <lineage>
        <taxon>Bacteria</taxon>
        <taxon>Bacillati</taxon>
        <taxon>Candidatus Melainabacteria</taxon>
        <taxon>Candidatus Obscuribacterales</taxon>
        <taxon>Candidatus Obscuribacteraceae</taxon>
        <taxon>Candidatus Obscuribacter</taxon>
    </lineage>
</organism>
<accession>A0A8J7TKX6</accession>
<sequence length="339" mass="38463">MTRLNRLSLLSIISTLLATLAAAHSFAQSSLPSLPRGVEIGQASRFQVHIETTMNNSARQALPRQIRVWHALPVLTPWSRTNRLPGATSYNFEPRNGKFEAEADQRSGHIYFEENRPFQAGTVLNFKTDFEVFSAPRRFSPENLRCSFHDYKKGDFSKADKLQPVLPELQSLSQQLKSDSPITYVRNISDWLKQNIEYDDSVSFGATDTRAILRAKKGHCGHSANLFKQLCQAQGVPYRSAWGLFLADRTVLNSMGKSPESYSYYHTWNEVCFPNIGWVEVDPSRPDCFDIPANYVINNSSFQNCAVWITDASGFPHMPKWSGSSYEFDIKTKVSFQEK</sequence>
<evidence type="ECO:0000313" key="4">
    <source>
        <dbReference type="Proteomes" id="UP000664277"/>
    </source>
</evidence>
<name>A0A8J7TKX6_9BACT</name>
<dbReference type="InterPro" id="IPR002931">
    <property type="entry name" value="Transglutaminase-like"/>
</dbReference>
<dbReference type="AlphaFoldDB" id="A0A8J7TKX6"/>
<feature type="signal peptide" evidence="1">
    <location>
        <begin position="1"/>
        <end position="27"/>
    </location>
</feature>
<keyword evidence="1" id="KW-0732">Signal</keyword>
<dbReference type="SUPFAM" id="SSF54001">
    <property type="entry name" value="Cysteine proteinases"/>
    <property type="match status" value="1"/>
</dbReference>